<dbReference type="InterPro" id="IPR008979">
    <property type="entry name" value="Galactose-bd-like_sf"/>
</dbReference>
<evidence type="ECO:0000256" key="1">
    <source>
        <dbReference type="ARBA" id="ARBA00000829"/>
    </source>
</evidence>
<dbReference type="OrthoDB" id="9801077at2"/>
<name>A0A2S5G876_9BACL</name>
<comment type="subcellular location">
    <subcellularLocation>
        <location evidence="2">Secreted</location>
    </subcellularLocation>
</comment>
<accession>A0A2S5G876</accession>
<gene>
    <name evidence="17" type="ORF">C4B60_17705</name>
</gene>
<dbReference type="GO" id="GO:0005576">
    <property type="term" value="C:extracellular region"/>
    <property type="evidence" value="ECO:0007669"/>
    <property type="project" value="UniProtKB-SubCell"/>
</dbReference>
<evidence type="ECO:0000256" key="2">
    <source>
        <dbReference type="ARBA" id="ARBA00004613"/>
    </source>
</evidence>
<evidence type="ECO:0000256" key="6">
    <source>
        <dbReference type="ARBA" id="ARBA00022525"/>
    </source>
</evidence>
<comment type="catalytic activity">
    <reaction evidence="1">
        <text>Hydrolysis of terminal, non-reducing beta-D-mannose residues in beta-D-mannosides.</text>
        <dbReference type="EC" id="3.2.1.25"/>
    </reaction>
</comment>
<keyword evidence="6" id="KW-0964">Secreted</keyword>
<dbReference type="InterPro" id="IPR013783">
    <property type="entry name" value="Ig-like_fold"/>
</dbReference>
<proteinExistence type="inferred from homology"/>
<comment type="caution">
    <text evidence="17">The sequence shown here is derived from an EMBL/GenBank/DDBJ whole genome shotgun (WGS) entry which is preliminary data.</text>
</comment>
<dbReference type="Pfam" id="PF17786">
    <property type="entry name" value="Mannosidase_ig"/>
    <property type="match status" value="1"/>
</dbReference>
<comment type="pathway">
    <text evidence="3">Glycan metabolism; N-glycan degradation.</text>
</comment>
<keyword evidence="8" id="KW-0325">Glycoprotein</keyword>
<reference evidence="17 18" key="1">
    <citation type="submission" date="2018-02" db="EMBL/GenBank/DDBJ databases">
        <title>Jeotgalibacillus proteolyticum sp. nov. a protease producing bacterium isolated from ocean sediments of Laizhou Bay.</title>
        <authorList>
            <person name="Li Y."/>
        </authorList>
    </citation>
    <scope>NUCLEOTIDE SEQUENCE [LARGE SCALE GENOMIC DNA]</scope>
    <source>
        <strain evidence="17 18">22-7</strain>
    </source>
</reference>
<dbReference type="GO" id="GO:0005975">
    <property type="term" value="P:carbohydrate metabolic process"/>
    <property type="evidence" value="ECO:0007669"/>
    <property type="project" value="InterPro"/>
</dbReference>
<dbReference type="EC" id="3.2.1.25" evidence="5"/>
<dbReference type="InterPro" id="IPR017853">
    <property type="entry name" value="GH"/>
</dbReference>
<evidence type="ECO:0000256" key="7">
    <source>
        <dbReference type="ARBA" id="ARBA00022801"/>
    </source>
</evidence>
<evidence type="ECO:0000256" key="4">
    <source>
        <dbReference type="ARBA" id="ARBA00011738"/>
    </source>
</evidence>
<evidence type="ECO:0000256" key="9">
    <source>
        <dbReference type="ARBA" id="ARBA00023295"/>
    </source>
</evidence>
<dbReference type="PANTHER" id="PTHR43730">
    <property type="entry name" value="BETA-MANNOSIDASE"/>
    <property type="match status" value="1"/>
</dbReference>
<dbReference type="AlphaFoldDB" id="A0A2S5G876"/>
<comment type="similarity">
    <text evidence="10">Belongs to the glycosyl hydrolase 2 family. Beta-mannosidase B subfamily.</text>
</comment>
<dbReference type="RefSeq" id="WP_104059362.1">
    <property type="nucleotide sequence ID" value="NZ_PREZ01000007.1"/>
</dbReference>
<feature type="domain" description="Beta-mannosidase Ig-fold" evidence="14">
    <location>
        <begin position="766"/>
        <end position="836"/>
    </location>
</feature>
<keyword evidence="9" id="KW-0326">Glycosidase</keyword>
<evidence type="ECO:0000256" key="10">
    <source>
        <dbReference type="ARBA" id="ARBA00038429"/>
    </source>
</evidence>
<dbReference type="PANTHER" id="PTHR43730:SF1">
    <property type="entry name" value="BETA-MANNOSIDASE"/>
    <property type="match status" value="1"/>
</dbReference>
<evidence type="ECO:0000259" key="14">
    <source>
        <dbReference type="Pfam" id="PF17753"/>
    </source>
</evidence>
<sequence>MITLSNWKLQSFDPGRENPLTIAAVSYIDHFWMTAKVPGDVHSTLIEHKLIEDPFIGHNDLKCRWIEEKEWWYRTVFNWNLDHQDQEIIELNFQGLDTYATIYLNGKEIGSTENMFIEHTFDITRELEDGKNVIAVRFDPLSKHVGLKEKDYWCSYGKERLWARKSSMNFGWDWGPRLVTAGIWKEVNIVKKSKTRLGDIFVHTASLSEEEADLHIDLNLKRHFLNKDALTALVTLSDGDAVVKEEVKIHQSKTEIRLTVNNPKLWWTHDLGDSFLYDCTVSLKDQNGIELDTYTQKVGIRTINVDMKHENGENLFTFNLNGIRLFAKGSNWIPVHNFLGAVDNDRYKKLLYLAKESNMNMIRVWGGGIYEKDVFYEECDRLGLLVWQDFMFANALYPDYNKDFMKTVEEEIEAVVKKLRKHPSLALWCGNNEIDWIYDMKFSSGLVTTPFYGRNIYHELIPDILGRLDPTRLYWPSSPFATESDEDFNAESIGDKHNWQVWHGNIKPRKTGDPVVQDISKEGVSYKNYKTDFTRFSSEFGMHASANRFTLEKYIPEGEFYWKSVEMSYRNKDNFHEKGILLMEGFTDIPQTIDEYINYSMLTQAEGLKYGIEHYRRNKPFTSGALIWQHNDCWPGTSWSLIDYELLPKASFYYAKKFFAPVAATADHDPGKPVSISVINDYPDAIDDVLVATAETFSGEVIFSKELPYSVKGNQVEQLEEIEESVILQGHSAEEVFVSLQSKQNRFPENIIHLRDFKEMRYESTNLKVSKNSTEKSVTINGGDSFARFVKLDIQQEEVICSDNFFDLRAGEEKTVTFTALNGKEVDLEKIRIRALNSKSEGAEGQ</sequence>
<dbReference type="InterPro" id="IPR054593">
    <property type="entry name" value="Beta-mannosidase-like_N2"/>
</dbReference>
<dbReference type="InterPro" id="IPR006102">
    <property type="entry name" value="Ig-like_GH2"/>
</dbReference>
<dbReference type="Gene3D" id="3.20.20.80">
    <property type="entry name" value="Glycosidases"/>
    <property type="match status" value="1"/>
</dbReference>
<protein>
    <recommendedName>
        <fullName evidence="11">Beta-mannosidase B</fullName>
        <ecNumber evidence="5">3.2.1.25</ecNumber>
    </recommendedName>
    <alternativeName>
        <fullName evidence="12">Mannanase B</fullName>
    </alternativeName>
</protein>
<evidence type="ECO:0000256" key="12">
    <source>
        <dbReference type="ARBA" id="ARBA00041614"/>
    </source>
</evidence>
<dbReference type="InterPro" id="IPR036156">
    <property type="entry name" value="Beta-gal/glucu_dom_sf"/>
</dbReference>
<keyword evidence="18" id="KW-1185">Reference proteome</keyword>
<dbReference type="Gene3D" id="2.60.120.260">
    <property type="entry name" value="Galactose-binding domain-like"/>
    <property type="match status" value="1"/>
</dbReference>
<evidence type="ECO:0000256" key="5">
    <source>
        <dbReference type="ARBA" id="ARBA00012754"/>
    </source>
</evidence>
<evidence type="ECO:0000256" key="8">
    <source>
        <dbReference type="ARBA" id="ARBA00023180"/>
    </source>
</evidence>
<dbReference type="EMBL" id="PREZ01000007">
    <property type="protein sequence ID" value="PPA69143.1"/>
    <property type="molecule type" value="Genomic_DNA"/>
</dbReference>
<dbReference type="Pfam" id="PF22666">
    <property type="entry name" value="Glyco_hydro_2_N2"/>
    <property type="match status" value="1"/>
</dbReference>
<dbReference type="InterPro" id="IPR041625">
    <property type="entry name" value="Beta-mannosidase_Ig"/>
</dbReference>
<feature type="domain" description="Mannosidase Ig/CBM-like" evidence="15">
    <location>
        <begin position="674"/>
        <end position="759"/>
    </location>
</feature>
<evidence type="ECO:0000259" key="15">
    <source>
        <dbReference type="Pfam" id="PF17786"/>
    </source>
</evidence>
<dbReference type="SUPFAM" id="SSF49785">
    <property type="entry name" value="Galactose-binding domain-like"/>
    <property type="match status" value="1"/>
</dbReference>
<keyword evidence="7" id="KW-0378">Hydrolase</keyword>
<dbReference type="Pfam" id="PF00703">
    <property type="entry name" value="Glyco_hydro_2"/>
    <property type="match status" value="1"/>
</dbReference>
<dbReference type="InterPro" id="IPR041447">
    <property type="entry name" value="Mannosidase_ig"/>
</dbReference>
<organism evidence="17 18">
    <name type="scientific">Jeotgalibacillus proteolyticus</name>
    <dbReference type="NCBI Taxonomy" id="2082395"/>
    <lineage>
        <taxon>Bacteria</taxon>
        <taxon>Bacillati</taxon>
        <taxon>Bacillota</taxon>
        <taxon>Bacilli</taxon>
        <taxon>Bacillales</taxon>
        <taxon>Caryophanaceae</taxon>
        <taxon>Jeotgalibacillus</taxon>
    </lineage>
</organism>
<dbReference type="SUPFAM" id="SSF49303">
    <property type="entry name" value="beta-Galactosidase/glucuronidase domain"/>
    <property type="match status" value="2"/>
</dbReference>
<dbReference type="InterPro" id="IPR050887">
    <property type="entry name" value="Beta-mannosidase_GH2"/>
</dbReference>
<evidence type="ECO:0000256" key="3">
    <source>
        <dbReference type="ARBA" id="ARBA00004740"/>
    </source>
</evidence>
<evidence type="ECO:0000313" key="17">
    <source>
        <dbReference type="EMBL" id="PPA69143.1"/>
    </source>
</evidence>
<dbReference type="Proteomes" id="UP000239047">
    <property type="component" value="Unassembled WGS sequence"/>
</dbReference>
<feature type="domain" description="Glycoside hydrolase family 2 immunoglobulin-like beta-sandwich" evidence="13">
    <location>
        <begin position="196"/>
        <end position="301"/>
    </location>
</feature>
<evidence type="ECO:0000313" key="18">
    <source>
        <dbReference type="Proteomes" id="UP000239047"/>
    </source>
</evidence>
<evidence type="ECO:0000256" key="11">
    <source>
        <dbReference type="ARBA" id="ARBA00041069"/>
    </source>
</evidence>
<dbReference type="Gene3D" id="2.60.40.10">
    <property type="entry name" value="Immunoglobulins"/>
    <property type="match status" value="3"/>
</dbReference>
<dbReference type="GO" id="GO:0006516">
    <property type="term" value="P:glycoprotein catabolic process"/>
    <property type="evidence" value="ECO:0007669"/>
    <property type="project" value="TreeGrafter"/>
</dbReference>
<comment type="subunit">
    <text evidence="4">Homodimer.</text>
</comment>
<dbReference type="Pfam" id="PF17753">
    <property type="entry name" value="Ig_mannosidase"/>
    <property type="match status" value="1"/>
</dbReference>
<dbReference type="SUPFAM" id="SSF51445">
    <property type="entry name" value="(Trans)glycosidases"/>
    <property type="match status" value="1"/>
</dbReference>
<dbReference type="FunFam" id="3.20.20.80:FF:000050">
    <property type="entry name" value="Beta-mannosidase B"/>
    <property type="match status" value="1"/>
</dbReference>
<feature type="domain" description="Beta-mannosidase-like galactose-binding" evidence="16">
    <location>
        <begin position="27"/>
        <end position="185"/>
    </location>
</feature>
<evidence type="ECO:0000259" key="13">
    <source>
        <dbReference type="Pfam" id="PF00703"/>
    </source>
</evidence>
<dbReference type="GO" id="GO:0004567">
    <property type="term" value="F:beta-mannosidase activity"/>
    <property type="evidence" value="ECO:0007669"/>
    <property type="project" value="UniProtKB-EC"/>
</dbReference>
<evidence type="ECO:0000259" key="16">
    <source>
        <dbReference type="Pfam" id="PF22666"/>
    </source>
</evidence>